<feature type="compositionally biased region" description="Low complexity" evidence="1">
    <location>
        <begin position="146"/>
        <end position="155"/>
    </location>
</feature>
<feature type="compositionally biased region" description="Low complexity" evidence="1">
    <location>
        <begin position="130"/>
        <end position="139"/>
    </location>
</feature>
<feature type="region of interest" description="Disordered" evidence="1">
    <location>
        <begin position="121"/>
        <end position="165"/>
    </location>
</feature>
<dbReference type="Proteomes" id="UP001235712">
    <property type="component" value="Unassembled WGS sequence"/>
</dbReference>
<gene>
    <name evidence="2" type="ORF">J2S57_000981</name>
</gene>
<proteinExistence type="predicted"/>
<sequence>MPAARQRRSTKAELAAAEVEPDDTDLDEAEESDELFALDLTAELAQTKTFFVQTTPDGDGFNMPLANYWPPAVFEAALDDNIGGMVRLLAATLPEADAEVLQSLPLGALAKVFDHVKSLNGTSLGEDEGSATSSRSTGTKSKRTSSRSTASTSETTSRRRSAKAV</sequence>
<dbReference type="EMBL" id="JAUSQZ010000001">
    <property type="protein sequence ID" value="MDP9825232.1"/>
    <property type="molecule type" value="Genomic_DNA"/>
</dbReference>
<organism evidence="2 3">
    <name type="scientific">Kineosporia succinea</name>
    <dbReference type="NCBI Taxonomy" id="84632"/>
    <lineage>
        <taxon>Bacteria</taxon>
        <taxon>Bacillati</taxon>
        <taxon>Actinomycetota</taxon>
        <taxon>Actinomycetes</taxon>
        <taxon>Kineosporiales</taxon>
        <taxon>Kineosporiaceae</taxon>
        <taxon>Kineosporia</taxon>
    </lineage>
</organism>
<evidence type="ECO:0008006" key="4">
    <source>
        <dbReference type="Google" id="ProtNLM"/>
    </source>
</evidence>
<comment type="caution">
    <text evidence="2">The sequence shown here is derived from an EMBL/GenBank/DDBJ whole genome shotgun (WGS) entry which is preliminary data.</text>
</comment>
<evidence type="ECO:0000313" key="2">
    <source>
        <dbReference type="EMBL" id="MDP9825232.1"/>
    </source>
</evidence>
<accession>A0ABT9NXT8</accession>
<dbReference type="RefSeq" id="WP_307238807.1">
    <property type="nucleotide sequence ID" value="NZ_JAUSQZ010000001.1"/>
</dbReference>
<protein>
    <recommendedName>
        <fullName evidence="4">Tail assembly chaperone</fullName>
    </recommendedName>
</protein>
<evidence type="ECO:0000313" key="3">
    <source>
        <dbReference type="Proteomes" id="UP001235712"/>
    </source>
</evidence>
<keyword evidence="3" id="KW-1185">Reference proteome</keyword>
<feature type="region of interest" description="Disordered" evidence="1">
    <location>
        <begin position="1"/>
        <end position="26"/>
    </location>
</feature>
<evidence type="ECO:0000256" key="1">
    <source>
        <dbReference type="SAM" id="MobiDB-lite"/>
    </source>
</evidence>
<reference evidence="2 3" key="1">
    <citation type="submission" date="2023-07" db="EMBL/GenBank/DDBJ databases">
        <title>Sequencing the genomes of 1000 actinobacteria strains.</title>
        <authorList>
            <person name="Klenk H.-P."/>
        </authorList>
    </citation>
    <scope>NUCLEOTIDE SEQUENCE [LARGE SCALE GENOMIC DNA]</scope>
    <source>
        <strain evidence="2 3">DSM 44388</strain>
    </source>
</reference>
<name>A0ABT9NXT8_9ACTN</name>